<evidence type="ECO:0000256" key="1">
    <source>
        <dbReference type="SAM" id="SignalP"/>
    </source>
</evidence>
<dbReference type="GO" id="GO:0005506">
    <property type="term" value="F:iron ion binding"/>
    <property type="evidence" value="ECO:0007669"/>
    <property type="project" value="InterPro"/>
</dbReference>
<keyword evidence="1" id="KW-0732">Signal</keyword>
<dbReference type="OrthoDB" id="1150802at2"/>
<proteinExistence type="predicted"/>
<dbReference type="AlphaFoldDB" id="A0A437RGW3"/>
<name>A0A437RGW3_9BURK</name>
<dbReference type="Gene3D" id="1.20.120.10">
    <property type="entry name" value="Cytochrome c/b562"/>
    <property type="match status" value="1"/>
</dbReference>
<keyword evidence="3" id="KW-1185">Reference proteome</keyword>
<organism evidence="2 3">
    <name type="scientific">Rubrivivax rivuli</name>
    <dbReference type="NCBI Taxonomy" id="1862385"/>
    <lineage>
        <taxon>Bacteria</taxon>
        <taxon>Pseudomonadati</taxon>
        <taxon>Pseudomonadota</taxon>
        <taxon>Betaproteobacteria</taxon>
        <taxon>Burkholderiales</taxon>
        <taxon>Sphaerotilaceae</taxon>
        <taxon>Rubrivivax</taxon>
    </lineage>
</organism>
<dbReference type="GO" id="GO:0009055">
    <property type="term" value="F:electron transfer activity"/>
    <property type="evidence" value="ECO:0007669"/>
    <property type="project" value="InterPro"/>
</dbReference>
<sequence>MNRQHPAPLTRMKFFAAAMAAILAGCAAPSGDPAAHVHQPGPAVADHAAVAPSDDPRVMVRFPEMMRTHTLANMRDHLLALAEIQDHLARGAFDKASDIAEQRLGMSSLSLHGAHDVAKFMPQGMQAAGTAMHRSASQFAIVAKDASVTGDLKGSLAALARVTQTCVACHAAYRIQ</sequence>
<accession>A0A437RGW3</accession>
<dbReference type="SUPFAM" id="SSF47175">
    <property type="entry name" value="Cytochromes"/>
    <property type="match status" value="1"/>
</dbReference>
<dbReference type="InterPro" id="IPR010980">
    <property type="entry name" value="Cyt_c/b562"/>
</dbReference>
<dbReference type="GO" id="GO:0020037">
    <property type="term" value="F:heme binding"/>
    <property type="evidence" value="ECO:0007669"/>
    <property type="project" value="InterPro"/>
</dbReference>
<dbReference type="Proteomes" id="UP000285575">
    <property type="component" value="Unassembled WGS sequence"/>
</dbReference>
<feature type="signal peptide" evidence="1">
    <location>
        <begin position="1"/>
        <end position="20"/>
    </location>
</feature>
<dbReference type="EMBL" id="SACR01000003">
    <property type="protein sequence ID" value="RVU45989.1"/>
    <property type="molecule type" value="Genomic_DNA"/>
</dbReference>
<evidence type="ECO:0008006" key="4">
    <source>
        <dbReference type="Google" id="ProtNLM"/>
    </source>
</evidence>
<evidence type="ECO:0000313" key="2">
    <source>
        <dbReference type="EMBL" id="RVU45989.1"/>
    </source>
</evidence>
<dbReference type="InterPro" id="IPR002321">
    <property type="entry name" value="Cyt_c_II"/>
</dbReference>
<feature type="chain" id="PRO_5019301892" description="Cytochrome c" evidence="1">
    <location>
        <begin position="21"/>
        <end position="176"/>
    </location>
</feature>
<comment type="caution">
    <text evidence="2">The sequence shown here is derived from an EMBL/GenBank/DDBJ whole genome shotgun (WGS) entry which is preliminary data.</text>
</comment>
<dbReference type="PROSITE" id="PS51257">
    <property type="entry name" value="PROKAR_LIPOPROTEIN"/>
    <property type="match status" value="1"/>
</dbReference>
<gene>
    <name evidence="2" type="ORF">EOE66_08920</name>
</gene>
<dbReference type="PROSITE" id="PS51009">
    <property type="entry name" value="CYTCII"/>
    <property type="match status" value="1"/>
</dbReference>
<reference evidence="2 3" key="1">
    <citation type="submission" date="2019-01" db="EMBL/GenBank/DDBJ databases">
        <authorList>
            <person name="Chen W.-M."/>
        </authorList>
    </citation>
    <scope>NUCLEOTIDE SEQUENCE [LARGE SCALE GENOMIC DNA]</scope>
    <source>
        <strain evidence="2 3">KYPY4</strain>
    </source>
</reference>
<protein>
    <recommendedName>
        <fullName evidence="4">Cytochrome c</fullName>
    </recommendedName>
</protein>
<evidence type="ECO:0000313" key="3">
    <source>
        <dbReference type="Proteomes" id="UP000285575"/>
    </source>
</evidence>
<dbReference type="GO" id="GO:0022900">
    <property type="term" value="P:electron transport chain"/>
    <property type="evidence" value="ECO:0007669"/>
    <property type="project" value="InterPro"/>
</dbReference>